<comment type="caution">
    <text evidence="1">The sequence shown here is derived from an EMBL/GenBank/DDBJ whole genome shotgun (WGS) entry which is preliminary data.</text>
</comment>
<gene>
    <name evidence="1" type="ORF">KUF71_003889</name>
</gene>
<sequence>MHRSIGTRGYPAETGIRSRMLPACFPFGEPPISLLPTRWLSVPPALARRDPSVSTGPVQSRLLSRHIDVQCVASECSRHCKELPGNLYGGYCNHYQPSECTCYV</sequence>
<keyword evidence="2" id="KW-1185">Reference proteome</keyword>
<proteinExistence type="predicted"/>
<organism evidence="1 2">
    <name type="scientific">Frankliniella fusca</name>
    <dbReference type="NCBI Taxonomy" id="407009"/>
    <lineage>
        <taxon>Eukaryota</taxon>
        <taxon>Metazoa</taxon>
        <taxon>Ecdysozoa</taxon>
        <taxon>Arthropoda</taxon>
        <taxon>Hexapoda</taxon>
        <taxon>Insecta</taxon>
        <taxon>Pterygota</taxon>
        <taxon>Neoptera</taxon>
        <taxon>Paraneoptera</taxon>
        <taxon>Thysanoptera</taxon>
        <taxon>Terebrantia</taxon>
        <taxon>Thripoidea</taxon>
        <taxon>Thripidae</taxon>
        <taxon>Frankliniella</taxon>
    </lineage>
</organism>
<accession>A0AAE1L927</accession>
<evidence type="ECO:0000313" key="1">
    <source>
        <dbReference type="EMBL" id="KAK3909457.1"/>
    </source>
</evidence>
<protein>
    <submittedName>
        <fullName evidence="1">Defensin MGD-1</fullName>
    </submittedName>
</protein>
<reference evidence="1" key="1">
    <citation type="submission" date="2021-07" db="EMBL/GenBank/DDBJ databases">
        <authorList>
            <person name="Catto M.A."/>
            <person name="Jacobson A."/>
            <person name="Kennedy G."/>
            <person name="Labadie P."/>
            <person name="Hunt B.G."/>
            <person name="Srinivasan R."/>
        </authorList>
    </citation>
    <scope>NUCLEOTIDE SEQUENCE</scope>
    <source>
        <strain evidence="1">PL_HMW_Pooled</strain>
        <tissue evidence="1">Head</tissue>
    </source>
</reference>
<dbReference type="Proteomes" id="UP001219518">
    <property type="component" value="Unassembled WGS sequence"/>
</dbReference>
<dbReference type="EMBL" id="JAHWGI010000101">
    <property type="protein sequence ID" value="KAK3909457.1"/>
    <property type="molecule type" value="Genomic_DNA"/>
</dbReference>
<evidence type="ECO:0000313" key="2">
    <source>
        <dbReference type="Proteomes" id="UP001219518"/>
    </source>
</evidence>
<name>A0AAE1L927_9NEOP</name>
<dbReference type="AlphaFoldDB" id="A0AAE1L927"/>
<reference evidence="1" key="2">
    <citation type="journal article" date="2023" name="BMC Genomics">
        <title>Pest status, molecular evolution, and epigenetic factors derived from the genome assembly of Frankliniella fusca, a thysanopteran phytovirus vector.</title>
        <authorList>
            <person name="Catto M.A."/>
            <person name="Labadie P.E."/>
            <person name="Jacobson A.L."/>
            <person name="Kennedy G.G."/>
            <person name="Srinivasan R."/>
            <person name="Hunt B.G."/>
        </authorList>
    </citation>
    <scope>NUCLEOTIDE SEQUENCE</scope>
    <source>
        <strain evidence="1">PL_HMW_Pooled</strain>
    </source>
</reference>